<evidence type="ECO:0000256" key="5">
    <source>
        <dbReference type="ARBA" id="ARBA00022729"/>
    </source>
</evidence>
<dbReference type="GO" id="GO:0015483">
    <property type="term" value="F:long-chain fatty acid transporting porin activity"/>
    <property type="evidence" value="ECO:0007669"/>
    <property type="project" value="TreeGrafter"/>
</dbReference>
<evidence type="ECO:0000256" key="1">
    <source>
        <dbReference type="ARBA" id="ARBA00004571"/>
    </source>
</evidence>
<comment type="caution">
    <text evidence="9">The sequence shown here is derived from an EMBL/GenBank/DDBJ whole genome shotgun (WGS) entry which is preliminary data.</text>
</comment>
<evidence type="ECO:0000256" key="3">
    <source>
        <dbReference type="ARBA" id="ARBA00022452"/>
    </source>
</evidence>
<dbReference type="RefSeq" id="WP_069729112.1">
    <property type="nucleotide sequence ID" value="NZ_JABWPE010000013.1"/>
</dbReference>
<keyword evidence="4" id="KW-0812">Transmembrane</keyword>
<dbReference type="EMBL" id="JABWPM010000013">
    <property type="protein sequence ID" value="NUY97418.1"/>
    <property type="molecule type" value="Genomic_DNA"/>
</dbReference>
<dbReference type="Pfam" id="PF03349">
    <property type="entry name" value="Toluene_X"/>
    <property type="match status" value="1"/>
</dbReference>
<keyword evidence="3" id="KW-1134">Transmembrane beta strand</keyword>
<dbReference type="Gene3D" id="2.40.160.60">
    <property type="entry name" value="Outer membrane protein transport protein (OMPP1/FadL/TodX)"/>
    <property type="match status" value="1"/>
</dbReference>
<dbReference type="AlphaFoldDB" id="A0A7Y6NFC3"/>
<dbReference type="GO" id="GO:0009279">
    <property type="term" value="C:cell outer membrane"/>
    <property type="evidence" value="ECO:0007669"/>
    <property type="project" value="UniProtKB-SubCell"/>
</dbReference>
<gene>
    <name evidence="9" type="ORF">HU668_13255</name>
</gene>
<dbReference type="GeneID" id="57345919"/>
<comment type="similarity">
    <text evidence="2">Belongs to the OmpP1/FadL family.</text>
</comment>
<evidence type="ECO:0000256" key="8">
    <source>
        <dbReference type="SAM" id="SignalP"/>
    </source>
</evidence>
<name>A0A7Y6NFC3_9GAMM</name>
<reference evidence="9 10" key="1">
    <citation type="submission" date="2020-05" db="EMBL/GenBank/DDBJ databases">
        <title>Whole Genome Sequences of Enterobacteriales Associated with the International Space Station.</title>
        <authorList>
            <person name="Bharadwaj A."/>
            <person name="Daudu R."/>
            <person name="Singh N."/>
            <person name="Wood J."/>
            <person name="Debieu M."/>
            <person name="Mason C."/>
            <person name="Wang C."/>
            <person name="Venkateswaran K."/>
        </authorList>
    </citation>
    <scope>NUCLEOTIDE SEQUENCE [LARGE SCALE GENOMIC DNA]</scope>
    <source>
        <strain evidence="9 10">IF5SW-B1</strain>
    </source>
</reference>
<evidence type="ECO:0000256" key="4">
    <source>
        <dbReference type="ARBA" id="ARBA00022692"/>
    </source>
</evidence>
<dbReference type="SUPFAM" id="SSF56935">
    <property type="entry name" value="Porins"/>
    <property type="match status" value="1"/>
</dbReference>
<dbReference type="PANTHER" id="PTHR35093">
    <property type="entry name" value="OUTER MEMBRANE PROTEIN NMB0088-RELATED"/>
    <property type="match status" value="1"/>
</dbReference>
<organism evidence="9 10">
    <name type="scientific">Pantoea brenneri</name>
    <dbReference type="NCBI Taxonomy" id="472694"/>
    <lineage>
        <taxon>Bacteria</taxon>
        <taxon>Pseudomonadati</taxon>
        <taxon>Pseudomonadota</taxon>
        <taxon>Gammaproteobacteria</taxon>
        <taxon>Enterobacterales</taxon>
        <taxon>Erwiniaceae</taxon>
        <taxon>Pantoea</taxon>
    </lineage>
</organism>
<dbReference type="PANTHER" id="PTHR35093:SF8">
    <property type="entry name" value="OUTER MEMBRANE PROTEIN NMB0088-RELATED"/>
    <property type="match status" value="1"/>
</dbReference>
<keyword evidence="5 8" id="KW-0732">Signal</keyword>
<feature type="chain" id="PRO_5031569564" evidence="8">
    <location>
        <begin position="20"/>
        <end position="394"/>
    </location>
</feature>
<keyword evidence="7" id="KW-0998">Cell outer membrane</keyword>
<comment type="subcellular location">
    <subcellularLocation>
        <location evidence="1">Cell outer membrane</location>
        <topology evidence="1">Multi-pass membrane protein</topology>
    </subcellularLocation>
</comment>
<evidence type="ECO:0000256" key="2">
    <source>
        <dbReference type="ARBA" id="ARBA00008163"/>
    </source>
</evidence>
<proteinExistence type="inferred from homology"/>
<protein>
    <submittedName>
        <fullName evidence="9">Outer membrane protein transport protein</fullName>
    </submittedName>
</protein>
<evidence type="ECO:0000313" key="9">
    <source>
        <dbReference type="EMBL" id="NUY97418.1"/>
    </source>
</evidence>
<keyword evidence="6" id="KW-0472">Membrane</keyword>
<sequence length="394" mass="42921">MRRITGLFALLLVSASSQASGLYLYEIGTDDIGLAGAGQAARAQDASTLFTNPAGMAMLPDKMLTMGAQALYGDAPYHLDDDARLNGKSPGNVIGWFPGGSAFYTQRISPTLSAGVGLYGNYGLGLHFGDWAGENLIKDSTLLAVTLMPALAWQLNDAFSLGAGVGINYGLLKIKRARGDELSDHDWALNGKIGALWQFTPQTRAGLTYTSRTNYHFNVNTTVRLDQLNNAPSWTLPIAATVNTPQQMMLSLFHQLNDRWAVMGDAGWQDWSDYSNSEITVAGNQVGDNGRLRDTWHLALGTQFRLTSDWTLNTGVAFDSSFYRNQQDTSLTMPSGDTWRWGLGARYQLDPASSIGAAFEYAHIDSSQVSSPLIKGGYDNPALYFFGINYSRTF</sequence>
<feature type="signal peptide" evidence="8">
    <location>
        <begin position="1"/>
        <end position="19"/>
    </location>
</feature>
<accession>A0A7Y6NFC3</accession>
<dbReference type="Proteomes" id="UP000566985">
    <property type="component" value="Unassembled WGS sequence"/>
</dbReference>
<evidence type="ECO:0000256" key="7">
    <source>
        <dbReference type="ARBA" id="ARBA00023237"/>
    </source>
</evidence>
<dbReference type="InterPro" id="IPR005017">
    <property type="entry name" value="OMPP1/FadL/TodX"/>
</dbReference>
<evidence type="ECO:0000256" key="6">
    <source>
        <dbReference type="ARBA" id="ARBA00023136"/>
    </source>
</evidence>
<evidence type="ECO:0000313" key="10">
    <source>
        <dbReference type="Proteomes" id="UP000566985"/>
    </source>
</evidence>